<reference evidence="1 2" key="1">
    <citation type="submission" date="2019-10" db="EMBL/GenBank/DDBJ databases">
        <title>Alkalibaculum tamaniensis sp.nov., a new alkaliphilic acetogen, isolated on methoxylated aromatics from a mud volcano.</title>
        <authorList>
            <person name="Khomyakova M.A."/>
            <person name="Merkel A.Y."/>
            <person name="Bonch-Osmolovskaya E.A."/>
            <person name="Slobodkin A.I."/>
        </authorList>
    </citation>
    <scope>NUCLEOTIDE SEQUENCE [LARGE SCALE GENOMIC DNA]</scope>
    <source>
        <strain evidence="1 2">M08DMB</strain>
    </source>
</reference>
<proteinExistence type="predicted"/>
<evidence type="ECO:0000313" key="1">
    <source>
        <dbReference type="EMBL" id="MPW26827.1"/>
    </source>
</evidence>
<accession>A0A6A7KCC3</accession>
<dbReference type="EMBL" id="WHNX01000028">
    <property type="protein sequence ID" value="MPW26827.1"/>
    <property type="molecule type" value="Genomic_DNA"/>
</dbReference>
<dbReference type="AlphaFoldDB" id="A0A6A7KCC3"/>
<gene>
    <name evidence="1" type="ORF">GC105_13650</name>
</gene>
<protein>
    <submittedName>
        <fullName evidence="1">Uncharacterized protein</fullName>
    </submittedName>
</protein>
<comment type="caution">
    <text evidence="1">The sequence shown here is derived from an EMBL/GenBank/DDBJ whole genome shotgun (WGS) entry which is preliminary data.</text>
</comment>
<dbReference type="RefSeq" id="WP_152805851.1">
    <property type="nucleotide sequence ID" value="NZ_WHNX01000028.1"/>
</dbReference>
<name>A0A6A7KCC3_9FIRM</name>
<dbReference type="Proteomes" id="UP000440004">
    <property type="component" value="Unassembled WGS sequence"/>
</dbReference>
<organism evidence="1 2">
    <name type="scientific">Alkalibaculum sporogenes</name>
    <dbReference type="NCBI Taxonomy" id="2655001"/>
    <lineage>
        <taxon>Bacteria</taxon>
        <taxon>Bacillati</taxon>
        <taxon>Bacillota</taxon>
        <taxon>Clostridia</taxon>
        <taxon>Eubacteriales</taxon>
        <taxon>Eubacteriaceae</taxon>
        <taxon>Alkalibaculum</taxon>
    </lineage>
</organism>
<evidence type="ECO:0000313" key="2">
    <source>
        <dbReference type="Proteomes" id="UP000440004"/>
    </source>
</evidence>
<sequence length="342" mass="40672">MKLQEYLNMQNEYLIKNLSLSENVYQTIDKDVYKELYNHFTNTTEAFHLLTYSNDSDFHSTEFYVMTNELMLDSCSIINNDDVKLQINYNENTLVFTLNLQESKTKVPIVFDLVDKQISFELSQLLKQKYINLHFLSCTDSVLNTDHSVKVFITEKIKSKILESLELFLNYYNLEEQEPIVNFEDLLISTETSYLKITINRNDVETMNVSKYEIMLKTLYPNVLMTHNFHENVDLVINGYEDDTREIWQIPEVRKFVKKLNKRFDQWFYFLDKNSDSLYWLTMCLCGKGFGEKDKLLMNNLAFNDFINDQLKSLSELCYYLNDPNKYNEIKEGVFIYYGIIV</sequence>
<keyword evidence="2" id="KW-1185">Reference proteome</keyword>